<evidence type="ECO:0000313" key="2">
    <source>
        <dbReference type="EMBL" id="KAJ5197125.1"/>
    </source>
</evidence>
<dbReference type="Proteomes" id="UP001150942">
    <property type="component" value="Unassembled WGS sequence"/>
</dbReference>
<keyword evidence="3" id="KW-1185">Reference proteome</keyword>
<proteinExistence type="predicted"/>
<reference evidence="2" key="1">
    <citation type="submission" date="2022-11" db="EMBL/GenBank/DDBJ databases">
        <authorList>
            <person name="Petersen C."/>
        </authorList>
    </citation>
    <scope>NUCLEOTIDE SEQUENCE</scope>
    <source>
        <strain evidence="2">IBT 20477</strain>
    </source>
</reference>
<organism evidence="2 3">
    <name type="scientific">Penicillium cf. viridicatum</name>
    <dbReference type="NCBI Taxonomy" id="2972119"/>
    <lineage>
        <taxon>Eukaryota</taxon>
        <taxon>Fungi</taxon>
        <taxon>Dikarya</taxon>
        <taxon>Ascomycota</taxon>
        <taxon>Pezizomycotina</taxon>
        <taxon>Eurotiomycetes</taxon>
        <taxon>Eurotiomycetidae</taxon>
        <taxon>Eurotiales</taxon>
        <taxon>Aspergillaceae</taxon>
        <taxon>Penicillium</taxon>
    </lineage>
</organism>
<gene>
    <name evidence="2" type="ORF">N7449_007604</name>
</gene>
<dbReference type="EMBL" id="JAPQKQ010000005">
    <property type="protein sequence ID" value="KAJ5197125.1"/>
    <property type="molecule type" value="Genomic_DNA"/>
</dbReference>
<feature type="compositionally biased region" description="Polar residues" evidence="1">
    <location>
        <begin position="84"/>
        <end position="94"/>
    </location>
</feature>
<accession>A0A9W9MC86</accession>
<dbReference type="OrthoDB" id="10596898at2759"/>
<evidence type="ECO:0000256" key="1">
    <source>
        <dbReference type="SAM" id="MobiDB-lite"/>
    </source>
</evidence>
<sequence>MSSTTIKETNKSYWAGRTKFTEQVESLIIPIHPRTRGKGLEPDARTKAQTLQKKTQTKNPDSEAGNAPTTSTMIRSPEDDVYPVTNSSGNGQSF</sequence>
<evidence type="ECO:0000313" key="3">
    <source>
        <dbReference type="Proteomes" id="UP001150942"/>
    </source>
</evidence>
<feature type="compositionally biased region" description="Low complexity" evidence="1">
    <location>
        <begin position="47"/>
        <end position="58"/>
    </location>
</feature>
<dbReference type="AlphaFoldDB" id="A0A9W9MC86"/>
<name>A0A9W9MC86_9EURO</name>
<comment type="caution">
    <text evidence="2">The sequence shown here is derived from an EMBL/GenBank/DDBJ whole genome shotgun (WGS) entry which is preliminary data.</text>
</comment>
<feature type="region of interest" description="Disordered" evidence="1">
    <location>
        <begin position="30"/>
        <end position="94"/>
    </location>
</feature>
<protein>
    <submittedName>
        <fullName evidence="2">Uncharacterized protein</fullName>
    </submittedName>
</protein>
<reference evidence="2" key="2">
    <citation type="journal article" date="2023" name="IMA Fungus">
        <title>Comparative genomic study of the Penicillium genus elucidates a diverse pangenome and 15 lateral gene transfer events.</title>
        <authorList>
            <person name="Petersen C."/>
            <person name="Sorensen T."/>
            <person name="Nielsen M.R."/>
            <person name="Sondergaard T.E."/>
            <person name="Sorensen J.L."/>
            <person name="Fitzpatrick D.A."/>
            <person name="Frisvad J.C."/>
            <person name="Nielsen K.L."/>
        </authorList>
    </citation>
    <scope>NUCLEOTIDE SEQUENCE</scope>
    <source>
        <strain evidence="2">IBT 20477</strain>
    </source>
</reference>